<feature type="domain" description="RING-type" evidence="5">
    <location>
        <begin position="6"/>
        <end position="49"/>
    </location>
</feature>
<gene>
    <name evidence="6" type="primary">pmh1</name>
    <name evidence="6" type="ORF">TCON_1893</name>
</gene>
<evidence type="ECO:0000259" key="5">
    <source>
        <dbReference type="PROSITE" id="PS50089"/>
    </source>
</evidence>
<dbReference type="PANTHER" id="PTHR12683:SF13">
    <property type="entry name" value="CDK-ACTIVATING KINASE ASSEMBLY FACTOR MAT1"/>
    <property type="match status" value="1"/>
</dbReference>
<dbReference type="PROSITE" id="PS00518">
    <property type="entry name" value="ZF_RING_1"/>
    <property type="match status" value="1"/>
</dbReference>
<dbReference type="InterPro" id="IPR015877">
    <property type="entry name" value="MAT1_centre"/>
</dbReference>
<proteinExistence type="predicted"/>
<comment type="caution">
    <text evidence="6">The sequence shown here is derived from an EMBL/GenBank/DDBJ whole genome shotgun (WGS) entry which is preliminary data.</text>
</comment>
<dbReference type="PROSITE" id="PS50089">
    <property type="entry name" value="ZF_RING_2"/>
    <property type="match status" value="1"/>
</dbReference>
<evidence type="ECO:0000256" key="3">
    <source>
        <dbReference type="ARBA" id="ARBA00022833"/>
    </source>
</evidence>
<name>A0ABQ7HXK4_9MICR</name>
<accession>A0ABQ7HXK4</accession>
<dbReference type="EMBL" id="SBIQ01000162">
    <property type="protein sequence ID" value="KAF7682893.1"/>
    <property type="molecule type" value="Genomic_DNA"/>
</dbReference>
<evidence type="ECO:0000256" key="1">
    <source>
        <dbReference type="ARBA" id="ARBA00022723"/>
    </source>
</evidence>
<keyword evidence="1" id="KW-0479">Metal-binding</keyword>
<organism evidence="6 7">
    <name type="scientific">Astathelohania contejeani</name>
    <dbReference type="NCBI Taxonomy" id="164912"/>
    <lineage>
        <taxon>Eukaryota</taxon>
        <taxon>Fungi</taxon>
        <taxon>Fungi incertae sedis</taxon>
        <taxon>Microsporidia</taxon>
        <taxon>Astathelohaniidae</taxon>
        <taxon>Astathelohania</taxon>
    </lineage>
</organism>
<reference evidence="6 7" key="1">
    <citation type="submission" date="2019-01" db="EMBL/GenBank/DDBJ databases">
        <title>Genomes sequencing and comparative genomics of infectious freshwater microsporidia, Cucumispora dikerogammari and Thelohania contejeani.</title>
        <authorList>
            <person name="Cormier A."/>
            <person name="Giraud I."/>
            <person name="Wattier R."/>
            <person name="Teixeira M."/>
            <person name="Grandjean F."/>
            <person name="Rigaud T."/>
            <person name="Cordaux R."/>
        </authorList>
    </citation>
    <scope>NUCLEOTIDE SEQUENCE [LARGE SCALE GENOMIC DNA]</scope>
    <source>
        <strain evidence="6">T1</strain>
        <tissue evidence="6">Spores</tissue>
    </source>
</reference>
<dbReference type="Pfam" id="PF06391">
    <property type="entry name" value="MAT1"/>
    <property type="match status" value="1"/>
</dbReference>
<dbReference type="Proteomes" id="UP001516464">
    <property type="component" value="Unassembled WGS sequence"/>
</dbReference>
<dbReference type="Gene3D" id="3.30.40.10">
    <property type="entry name" value="Zinc/RING finger domain, C3HC4 (zinc finger)"/>
    <property type="match status" value="1"/>
</dbReference>
<dbReference type="InterPro" id="IPR013083">
    <property type="entry name" value="Znf_RING/FYVE/PHD"/>
</dbReference>
<dbReference type="Pfam" id="PF17121">
    <property type="entry name" value="zf-C3HC4_5"/>
    <property type="match status" value="1"/>
</dbReference>
<keyword evidence="7" id="KW-1185">Reference proteome</keyword>
<evidence type="ECO:0000313" key="7">
    <source>
        <dbReference type="Proteomes" id="UP001516464"/>
    </source>
</evidence>
<evidence type="ECO:0000313" key="6">
    <source>
        <dbReference type="EMBL" id="KAF7682893.1"/>
    </source>
</evidence>
<protein>
    <submittedName>
        <fullName evidence="6">RNA polymerase II transcription factor B subunit 3</fullName>
    </submittedName>
</protein>
<dbReference type="InterPro" id="IPR017907">
    <property type="entry name" value="Znf_RING_CS"/>
</dbReference>
<dbReference type="SMART" id="SM00184">
    <property type="entry name" value="RING"/>
    <property type="match status" value="1"/>
</dbReference>
<dbReference type="SUPFAM" id="SSF57850">
    <property type="entry name" value="RING/U-box"/>
    <property type="match status" value="1"/>
</dbReference>
<dbReference type="PANTHER" id="PTHR12683">
    <property type="entry name" value="CDK-ACTIVATING KINASE ASSEMBLY FACTOR MAT1"/>
    <property type="match status" value="1"/>
</dbReference>
<evidence type="ECO:0000256" key="4">
    <source>
        <dbReference type="PROSITE-ProRule" id="PRU00175"/>
    </source>
</evidence>
<dbReference type="InterPro" id="IPR001841">
    <property type="entry name" value="Znf_RING"/>
</dbReference>
<keyword evidence="2 4" id="KW-0863">Zinc-finger</keyword>
<sequence>MTDLQCPLCKSDSYINPSIKLYVSPCYHKMCETCLARIFSNGQAPCPECGVLLRKINYIFQTFEDITVERECKIRKTINRVCNRSATDFPTEDAYNDYLEAYEDLVDELMEYKNEKLINERIEKFNTLYKLHEEVKPKEVVIKKRKVVEEEIVIPPSYERILNRNIKLPDCFKVDYKVGGLTVEMLALKAIGSIFDDLIN</sequence>
<evidence type="ECO:0000256" key="2">
    <source>
        <dbReference type="ARBA" id="ARBA00022771"/>
    </source>
</evidence>
<keyword evidence="3" id="KW-0862">Zinc</keyword>